<dbReference type="PATRIC" id="fig|33050.5.peg.4190"/>
<accession>A0A0N9V426</accession>
<dbReference type="RefSeq" id="WP_084758556.1">
    <property type="nucleotide sequence ID" value="NZ_CP012700.1"/>
</dbReference>
<feature type="domain" description="KTSC" evidence="1">
    <location>
        <begin position="7"/>
        <end position="64"/>
    </location>
</feature>
<reference evidence="2 3" key="1">
    <citation type="journal article" date="2015" name="Genome Announc.">
        <title>Complete Genome Sequence of Polypropylene Glycol- and Polyethylene Glycol-Degrading Sphingopyxis macrogoltabida Strain EY-1.</title>
        <authorList>
            <person name="Ohtsubo Y."/>
            <person name="Nagata Y."/>
            <person name="Numata M."/>
            <person name="Tsuchikane K."/>
            <person name="Hosoyama A."/>
            <person name="Yamazoe A."/>
            <person name="Tsuda M."/>
            <person name="Fujita N."/>
            <person name="Kawai F."/>
        </authorList>
    </citation>
    <scope>NUCLEOTIDE SEQUENCE [LARGE SCALE GENOMIC DNA]</scope>
    <source>
        <strain evidence="2 3">EY-1</strain>
    </source>
</reference>
<dbReference type="EMBL" id="CP012700">
    <property type="protein sequence ID" value="ALH82594.1"/>
    <property type="molecule type" value="Genomic_DNA"/>
</dbReference>
<dbReference type="AlphaFoldDB" id="A0A0N9V426"/>
<dbReference type="Pfam" id="PF13619">
    <property type="entry name" value="KTSC"/>
    <property type="match status" value="1"/>
</dbReference>
<dbReference type="InterPro" id="IPR025309">
    <property type="entry name" value="KTSC_dom"/>
</dbReference>
<gene>
    <name evidence="2" type="ORF">AN936_20200</name>
</gene>
<dbReference type="Proteomes" id="UP000058074">
    <property type="component" value="Chromosome"/>
</dbReference>
<sequence length="70" mass="7749">MLRDPVSSSNIASIGYDPGSETLEIEFTNGSIYQYFNVPAGLHEQLMAAPSKGQFLNTYIRNAYPYSRVG</sequence>
<name>A0A0N9V426_SPHMC</name>
<evidence type="ECO:0000313" key="2">
    <source>
        <dbReference type="EMBL" id="ALH82594.1"/>
    </source>
</evidence>
<organism evidence="2 3">
    <name type="scientific">Sphingopyxis macrogoltabida</name>
    <name type="common">Sphingomonas macrogoltabidus</name>
    <dbReference type="NCBI Taxonomy" id="33050"/>
    <lineage>
        <taxon>Bacteria</taxon>
        <taxon>Pseudomonadati</taxon>
        <taxon>Pseudomonadota</taxon>
        <taxon>Alphaproteobacteria</taxon>
        <taxon>Sphingomonadales</taxon>
        <taxon>Sphingomonadaceae</taxon>
        <taxon>Sphingopyxis</taxon>
    </lineage>
</organism>
<evidence type="ECO:0000313" key="3">
    <source>
        <dbReference type="Proteomes" id="UP000058074"/>
    </source>
</evidence>
<proteinExistence type="predicted"/>
<dbReference type="KEGG" id="smag:AN936_20200"/>
<evidence type="ECO:0000259" key="1">
    <source>
        <dbReference type="Pfam" id="PF13619"/>
    </source>
</evidence>
<protein>
    <submittedName>
        <fullName evidence="2">KTSC domain containing protein</fullName>
    </submittedName>
</protein>
<dbReference type="OrthoDB" id="8450910at2"/>